<accession>A0A3R7EY70</accession>
<name>A0A3R7EY70_9BURK</name>
<dbReference type="SUPFAM" id="SSF52343">
    <property type="entry name" value="Ferredoxin reductase-like, C-terminal NADP-linked domain"/>
    <property type="match status" value="1"/>
</dbReference>
<dbReference type="InterPro" id="IPR029039">
    <property type="entry name" value="Flavoprotein-like_sf"/>
</dbReference>
<dbReference type="AlphaFoldDB" id="A0A3R7EY70"/>
<dbReference type="PRINTS" id="PR00371">
    <property type="entry name" value="FPNCR"/>
</dbReference>
<keyword evidence="1" id="KW-0285">Flavoprotein</keyword>
<dbReference type="EMBL" id="NKDB02000003">
    <property type="protein sequence ID" value="RKJ95567.1"/>
    <property type="molecule type" value="Genomic_DNA"/>
</dbReference>
<dbReference type="InterPro" id="IPR001433">
    <property type="entry name" value="OxRdtase_FAD/NAD-bd"/>
</dbReference>
<dbReference type="GO" id="GO:0050660">
    <property type="term" value="F:flavin adenine dinucleotide binding"/>
    <property type="evidence" value="ECO:0007669"/>
    <property type="project" value="TreeGrafter"/>
</dbReference>
<sequence>MTMGWKSVHRWLGLTLGTLAMVLGLSGALLAIDPVQQAWQAPAAAPGLPVATLAQRVQAGMPGVEEIRRLPSGAIAAFGFAGEQAQALYVDPADGRLLGPYQPSGMPRWVKNLHRALLLGDAGRWGAAGAALAMALLSVSGLVLLLRRMGGWRQLAGRVRGTLAQRLHVLAGRVVLAVLCLSSVTALCMSASTLGLVALESEAEPEVASTAADGAAPLSPERIPLLQDLRVGDLRRLNLPDATDPEDTWSVTTRQGQGWMDRYSGQTLAWQDATAARRIDDWARVLHTGESAWPWAVALGLSGLSVLLFWATGVLIWWQERQSAVRIADDSAPQQADVLIFVASEGGSTWGFAQALHGALVRAGHHVHSTGLEHFQTTPATRQVFILAATYGEGQPPTHARHALQRIAAQAAGSVPVTVLGFGDRQYPAFCAFAQAMEQALRAQGWPALLPLECIHQQSSQQFARWGDALAQALGEPLAIDYRPRLPPTTALTLVSRRDYPGQDGRTTAILRFSWPRLPWHERLRGRGLARFAAGDLVGIVAPGSAVPRYYSLASGSANGFLEICVRQWPGGLCSTHLLGLQPGDTAQAFIRSNPGFALQGRPRSVLLIGAGTGVAPLAGFIRGNSGRTAMHLYFGARDPARDYYFEPEIQRWLGEQRLASVRTAFSRVPGGGYVQDALRRDRERLRALLAGGAVVRVCGSRPMAQAVARVLDDILGTLGLSVRDLKARGRYAEDLF</sequence>
<dbReference type="Proteomes" id="UP000216225">
    <property type="component" value="Unassembled WGS sequence"/>
</dbReference>
<comment type="caution">
    <text evidence="6">The sequence shown here is derived from an EMBL/GenBank/DDBJ whole genome shotgun (WGS) entry which is preliminary data.</text>
</comment>
<dbReference type="Pfam" id="PF00970">
    <property type="entry name" value="FAD_binding_6"/>
    <property type="match status" value="1"/>
</dbReference>
<organism evidence="6 7">
    <name type="scientific">Alicycliphilus denitrificans</name>
    <dbReference type="NCBI Taxonomy" id="179636"/>
    <lineage>
        <taxon>Bacteria</taxon>
        <taxon>Pseudomonadati</taxon>
        <taxon>Pseudomonadota</taxon>
        <taxon>Betaproteobacteria</taxon>
        <taxon>Burkholderiales</taxon>
        <taxon>Comamonadaceae</taxon>
        <taxon>Alicycliphilus</taxon>
    </lineage>
</organism>
<dbReference type="InterPro" id="IPR017927">
    <property type="entry name" value="FAD-bd_FR_type"/>
</dbReference>
<dbReference type="PANTHER" id="PTHR19384:SF17">
    <property type="entry name" value="NADPH--CYTOCHROME P450 REDUCTASE"/>
    <property type="match status" value="1"/>
</dbReference>
<dbReference type="InterPro" id="IPR001709">
    <property type="entry name" value="Flavoprot_Pyr_Nucl_cyt_Rdtase"/>
</dbReference>
<feature type="domain" description="FAD-binding FR-type" evidence="5">
    <location>
        <begin position="487"/>
        <end position="600"/>
    </location>
</feature>
<dbReference type="PROSITE" id="PS51384">
    <property type="entry name" value="FAD_FR"/>
    <property type="match status" value="1"/>
</dbReference>
<feature type="domain" description="Flavodoxin-like" evidence="4">
    <location>
        <begin position="338"/>
        <end position="471"/>
    </location>
</feature>
<dbReference type="CDD" id="cd06201">
    <property type="entry name" value="SiR_like2"/>
    <property type="match status" value="1"/>
</dbReference>
<evidence type="ECO:0000259" key="5">
    <source>
        <dbReference type="PROSITE" id="PS51384"/>
    </source>
</evidence>
<dbReference type="PROSITE" id="PS50902">
    <property type="entry name" value="FLAVODOXIN_LIKE"/>
    <property type="match status" value="1"/>
</dbReference>
<reference evidence="6 7" key="1">
    <citation type="submission" date="2018-09" db="EMBL/GenBank/DDBJ databases">
        <title>Genome comparison of Alicycliphilus sp. BQ1, a polyurethanolytic bacterium, with its closest phylogenetic relatives Alicycliphilus denitrificans BC and K601, unable to attack polyurethane.</title>
        <authorList>
            <person name="Loza-Tavera H."/>
            <person name="Lozano L."/>
            <person name="Cevallos M."/>
            <person name="Maya-Lucas O."/>
            <person name="Garcia-Mena J."/>
            <person name="Hernandez J."/>
        </authorList>
    </citation>
    <scope>NUCLEOTIDE SEQUENCE [LARGE SCALE GENOMIC DNA]</scope>
    <source>
        <strain evidence="6 7">BQ1</strain>
    </source>
</reference>
<gene>
    <name evidence="6" type="ORF">CE154_016675</name>
</gene>
<dbReference type="EC" id="1.6.2.4" evidence="3"/>
<dbReference type="GO" id="GO:0010181">
    <property type="term" value="F:FMN binding"/>
    <property type="evidence" value="ECO:0007669"/>
    <property type="project" value="InterPro"/>
</dbReference>
<dbReference type="InterPro" id="IPR008333">
    <property type="entry name" value="Cbr1-like_FAD-bd_dom"/>
</dbReference>
<dbReference type="SUPFAM" id="SSF52218">
    <property type="entry name" value="Flavoproteins"/>
    <property type="match status" value="1"/>
</dbReference>
<proteinExistence type="predicted"/>
<dbReference type="Gene3D" id="3.40.50.360">
    <property type="match status" value="1"/>
</dbReference>
<dbReference type="GO" id="GO:0004783">
    <property type="term" value="F:sulfite reductase (NADPH) activity"/>
    <property type="evidence" value="ECO:0007669"/>
    <property type="project" value="TreeGrafter"/>
</dbReference>
<evidence type="ECO:0000313" key="7">
    <source>
        <dbReference type="Proteomes" id="UP000216225"/>
    </source>
</evidence>
<dbReference type="InterPro" id="IPR017938">
    <property type="entry name" value="Riboflavin_synthase-like_b-brl"/>
</dbReference>
<evidence type="ECO:0000256" key="2">
    <source>
        <dbReference type="ARBA" id="ARBA00022643"/>
    </source>
</evidence>
<dbReference type="Pfam" id="PF00258">
    <property type="entry name" value="Flavodoxin_1"/>
    <property type="match status" value="1"/>
</dbReference>
<evidence type="ECO:0000256" key="1">
    <source>
        <dbReference type="ARBA" id="ARBA00022630"/>
    </source>
</evidence>
<dbReference type="InterPro" id="IPR008254">
    <property type="entry name" value="Flavodoxin/NO_synth"/>
</dbReference>
<dbReference type="Gene3D" id="3.40.50.80">
    <property type="entry name" value="Nucleotide-binding domain of ferredoxin-NADP reductase (FNR) module"/>
    <property type="match status" value="1"/>
</dbReference>
<dbReference type="InterPro" id="IPR039261">
    <property type="entry name" value="FNR_nucleotide-bd"/>
</dbReference>
<evidence type="ECO:0000259" key="4">
    <source>
        <dbReference type="PROSITE" id="PS50902"/>
    </source>
</evidence>
<dbReference type="InterPro" id="IPR005625">
    <property type="entry name" value="PepSY-ass_TM"/>
</dbReference>
<dbReference type="SUPFAM" id="SSF63380">
    <property type="entry name" value="Riboflavin synthase domain-like"/>
    <property type="match status" value="1"/>
</dbReference>
<dbReference type="GO" id="GO:0005829">
    <property type="term" value="C:cytosol"/>
    <property type="evidence" value="ECO:0007669"/>
    <property type="project" value="TreeGrafter"/>
</dbReference>
<keyword evidence="2" id="KW-0288">FMN</keyword>
<dbReference type="PANTHER" id="PTHR19384">
    <property type="entry name" value="NITRIC OXIDE SYNTHASE-RELATED"/>
    <property type="match status" value="1"/>
</dbReference>
<protein>
    <recommendedName>
        <fullName evidence="3">NADPH--hemoprotein reductase</fullName>
        <ecNumber evidence="3">1.6.2.4</ecNumber>
    </recommendedName>
</protein>
<dbReference type="Gene3D" id="2.40.30.10">
    <property type="entry name" value="Translation factors"/>
    <property type="match status" value="1"/>
</dbReference>
<evidence type="ECO:0000256" key="3">
    <source>
        <dbReference type="ARBA" id="ARBA00023797"/>
    </source>
</evidence>
<dbReference type="Pfam" id="PF03929">
    <property type="entry name" value="PepSY_TM"/>
    <property type="match status" value="1"/>
</dbReference>
<dbReference type="Pfam" id="PF00175">
    <property type="entry name" value="NAD_binding_1"/>
    <property type="match status" value="1"/>
</dbReference>
<evidence type="ECO:0000313" key="6">
    <source>
        <dbReference type="EMBL" id="RKJ95567.1"/>
    </source>
</evidence>